<evidence type="ECO:0000313" key="2">
    <source>
        <dbReference type="Proteomes" id="UP000322667"/>
    </source>
</evidence>
<gene>
    <name evidence="1" type="ORF">ES332_D05G039700v1</name>
</gene>
<sequence>MDMSTKLKNYSILSLYNAIQILAPPRCPDPTLDAKMPRIRVIRFGNSKETILELKRKIKSRVHEPTAKRSRNDPSMPTHCLNLTMTSTPFETRSWTAPNWVRGGSKFAAAAWTWVGVKHLPPANIGSVDQAKLNLVAPPRQQKGAAFSAAS</sequence>
<dbReference type="Proteomes" id="UP000322667">
    <property type="component" value="Chromosome D05"/>
</dbReference>
<proteinExistence type="predicted"/>
<dbReference type="EMBL" id="CM017627">
    <property type="protein sequence ID" value="TYH69212.1"/>
    <property type="molecule type" value="Genomic_DNA"/>
</dbReference>
<accession>A0A5D2KR83</accession>
<name>A0A5D2KR83_GOSTO</name>
<organism evidence="1 2">
    <name type="scientific">Gossypium tomentosum</name>
    <name type="common">Hawaiian cotton</name>
    <name type="synonym">Gossypium sandvicense</name>
    <dbReference type="NCBI Taxonomy" id="34277"/>
    <lineage>
        <taxon>Eukaryota</taxon>
        <taxon>Viridiplantae</taxon>
        <taxon>Streptophyta</taxon>
        <taxon>Embryophyta</taxon>
        <taxon>Tracheophyta</taxon>
        <taxon>Spermatophyta</taxon>
        <taxon>Magnoliopsida</taxon>
        <taxon>eudicotyledons</taxon>
        <taxon>Gunneridae</taxon>
        <taxon>Pentapetalae</taxon>
        <taxon>rosids</taxon>
        <taxon>malvids</taxon>
        <taxon>Malvales</taxon>
        <taxon>Malvaceae</taxon>
        <taxon>Malvoideae</taxon>
        <taxon>Gossypium</taxon>
    </lineage>
</organism>
<protein>
    <submittedName>
        <fullName evidence="1">Uncharacterized protein</fullName>
    </submittedName>
</protein>
<reference evidence="1 2" key="1">
    <citation type="submission" date="2019-07" db="EMBL/GenBank/DDBJ databases">
        <title>WGS assembly of Gossypium tomentosum.</title>
        <authorList>
            <person name="Chen Z.J."/>
            <person name="Sreedasyam A."/>
            <person name="Ando A."/>
            <person name="Song Q."/>
            <person name="De L."/>
            <person name="Hulse-Kemp A."/>
            <person name="Ding M."/>
            <person name="Ye W."/>
            <person name="Kirkbride R."/>
            <person name="Jenkins J."/>
            <person name="Plott C."/>
            <person name="Lovell J."/>
            <person name="Lin Y.-M."/>
            <person name="Vaughn R."/>
            <person name="Liu B."/>
            <person name="Li W."/>
            <person name="Simpson S."/>
            <person name="Scheffler B."/>
            <person name="Saski C."/>
            <person name="Grover C."/>
            <person name="Hu G."/>
            <person name="Conover J."/>
            <person name="Carlson J."/>
            <person name="Shu S."/>
            <person name="Boston L."/>
            <person name="Williams M."/>
            <person name="Peterson D."/>
            <person name="Mcgee K."/>
            <person name="Jones D."/>
            <person name="Wendel J."/>
            <person name="Stelly D."/>
            <person name="Grimwood J."/>
            <person name="Schmutz J."/>
        </authorList>
    </citation>
    <scope>NUCLEOTIDE SEQUENCE [LARGE SCALE GENOMIC DNA]</scope>
    <source>
        <strain evidence="1">7179.01</strain>
    </source>
</reference>
<keyword evidence="2" id="KW-1185">Reference proteome</keyword>
<dbReference type="AlphaFoldDB" id="A0A5D2KR83"/>
<evidence type="ECO:0000313" key="1">
    <source>
        <dbReference type="EMBL" id="TYH69212.1"/>
    </source>
</evidence>